<comment type="caution">
    <text evidence="4">The sequence shown here is derived from an EMBL/GenBank/DDBJ whole genome shotgun (WGS) entry which is preliminary data.</text>
</comment>
<proteinExistence type="inferred from homology"/>
<evidence type="ECO:0000259" key="3">
    <source>
        <dbReference type="PROSITE" id="PS50902"/>
    </source>
</evidence>
<protein>
    <submittedName>
        <fullName evidence="4">Flavodoxin family protein</fullName>
    </submittedName>
</protein>
<dbReference type="InterPro" id="IPR008254">
    <property type="entry name" value="Flavodoxin/NO_synth"/>
</dbReference>
<dbReference type="InterPro" id="IPR005025">
    <property type="entry name" value="FMN_Rdtase-like_dom"/>
</dbReference>
<dbReference type="Proteomes" id="UP000317158">
    <property type="component" value="Unassembled WGS sequence"/>
</dbReference>
<evidence type="ECO:0000313" key="5">
    <source>
        <dbReference type="Proteomes" id="UP000317158"/>
    </source>
</evidence>
<evidence type="ECO:0000256" key="1">
    <source>
        <dbReference type="ARBA" id="ARBA00001966"/>
    </source>
</evidence>
<dbReference type="PANTHER" id="PTHR30546">
    <property type="entry name" value="FLAVODOXIN-RELATED PROTEIN WRBA-RELATED"/>
    <property type="match status" value="1"/>
</dbReference>
<dbReference type="Gene3D" id="3.40.50.360">
    <property type="match status" value="1"/>
</dbReference>
<evidence type="ECO:0000313" key="4">
    <source>
        <dbReference type="EMBL" id="RZN65542.1"/>
    </source>
</evidence>
<dbReference type="GO" id="GO:0016020">
    <property type="term" value="C:membrane"/>
    <property type="evidence" value="ECO:0007669"/>
    <property type="project" value="TreeGrafter"/>
</dbReference>
<evidence type="ECO:0000256" key="2">
    <source>
        <dbReference type="ARBA" id="ARBA00038292"/>
    </source>
</evidence>
<sequence length="162" mass="17554">MVRVLIVYHSKTGNTEKMAKAIAEGVNLSGAEAILKRVEDASIDDLDDIDGLILGSPTYFGTMSAEMKRFIDQSVKKRKKLENKIGAAFSSSNFVNGGNETTIISLIQALLVHGMVVAGDPLETGGHFGVVSIKDPDEKTLERCRKFGKRIGELATRLTSNQ</sequence>
<reference evidence="4 5" key="1">
    <citation type="journal article" date="2019" name="Nat. Microbiol.">
        <title>Wide diversity of methane and short-chain alkane metabolisms in uncultured archaea.</title>
        <authorList>
            <person name="Borrel G."/>
            <person name="Adam P.S."/>
            <person name="McKay L.J."/>
            <person name="Chen L.X."/>
            <person name="Sierra-Garcia I.N."/>
            <person name="Sieber C.M."/>
            <person name="Letourneur Q."/>
            <person name="Ghozlane A."/>
            <person name="Andersen G.L."/>
            <person name="Li W.J."/>
            <person name="Hallam S.J."/>
            <person name="Muyzer G."/>
            <person name="de Oliveira V.M."/>
            <person name="Inskeep W.P."/>
            <person name="Banfield J.F."/>
            <person name="Gribaldo S."/>
        </authorList>
    </citation>
    <scope>NUCLEOTIDE SEQUENCE [LARGE SCALE GENOMIC DNA]</scope>
    <source>
        <strain evidence="4">NM1a</strain>
    </source>
</reference>
<dbReference type="AlphaFoldDB" id="A0A520KTY6"/>
<comment type="cofactor">
    <cofactor evidence="1">
        <name>[4Fe-4S] cluster</name>
        <dbReference type="ChEBI" id="CHEBI:49883"/>
    </cofactor>
</comment>
<dbReference type="EMBL" id="RXIF01000002">
    <property type="protein sequence ID" value="RZN65542.1"/>
    <property type="molecule type" value="Genomic_DNA"/>
</dbReference>
<dbReference type="Pfam" id="PF03358">
    <property type="entry name" value="FMN_red"/>
    <property type="match status" value="1"/>
</dbReference>
<dbReference type="PANTHER" id="PTHR30546:SF57">
    <property type="entry name" value="FLAVODOXIN FAMILY PROTEIN"/>
    <property type="match status" value="1"/>
</dbReference>
<name>A0A520KTY6_METT2</name>
<dbReference type="PROSITE" id="PS00201">
    <property type="entry name" value="FLAVODOXIN"/>
    <property type="match status" value="1"/>
</dbReference>
<dbReference type="GO" id="GO:0003955">
    <property type="term" value="F:NAD(P)H dehydrogenase (quinone) activity"/>
    <property type="evidence" value="ECO:0007669"/>
    <property type="project" value="TreeGrafter"/>
</dbReference>
<dbReference type="GO" id="GO:0010181">
    <property type="term" value="F:FMN binding"/>
    <property type="evidence" value="ECO:0007669"/>
    <property type="project" value="InterPro"/>
</dbReference>
<accession>A0A520KTY6</accession>
<dbReference type="SUPFAM" id="SSF52218">
    <property type="entry name" value="Flavoproteins"/>
    <property type="match status" value="1"/>
</dbReference>
<organism evidence="4 5">
    <name type="scientific">Methanoliparum thermophilum</name>
    <dbReference type="NCBI Taxonomy" id="2491083"/>
    <lineage>
        <taxon>Archaea</taxon>
        <taxon>Methanobacteriati</taxon>
        <taxon>Methanobacteriota</taxon>
        <taxon>Candidatus Methanoliparia</taxon>
        <taxon>Candidatus Methanoliparales</taxon>
        <taxon>Candidatus Methanoliparaceae</taxon>
        <taxon>Candidatus Methanoliparum</taxon>
    </lineage>
</organism>
<comment type="similarity">
    <text evidence="2">Belongs to the SsuE family. Isf subfamily.</text>
</comment>
<dbReference type="PROSITE" id="PS50902">
    <property type="entry name" value="FLAVODOXIN_LIKE"/>
    <property type="match status" value="1"/>
</dbReference>
<gene>
    <name evidence="4" type="ORF">EF806_01240</name>
</gene>
<dbReference type="GO" id="GO:0009055">
    <property type="term" value="F:electron transfer activity"/>
    <property type="evidence" value="ECO:0007669"/>
    <property type="project" value="InterPro"/>
</dbReference>
<dbReference type="InterPro" id="IPR029039">
    <property type="entry name" value="Flavoprotein-like_sf"/>
</dbReference>
<dbReference type="InterPro" id="IPR001226">
    <property type="entry name" value="Flavodoxin_CS"/>
</dbReference>
<feature type="domain" description="Flavodoxin-like" evidence="3">
    <location>
        <begin position="4"/>
        <end position="152"/>
    </location>
</feature>